<keyword evidence="3" id="KW-1185">Reference proteome</keyword>
<evidence type="ECO:0008006" key="4">
    <source>
        <dbReference type="Google" id="ProtNLM"/>
    </source>
</evidence>
<dbReference type="RefSeq" id="WP_000572917.1">
    <property type="nucleotide sequence ID" value="NZ_CP021063.1"/>
</dbReference>
<reference evidence="2 3" key="1">
    <citation type="submission" date="2017-04" db="EMBL/GenBank/DDBJ databases">
        <title>Complete Genome Sequence of Bacillus thuringiensis type Strain ATCC 10792.</title>
        <authorList>
            <person name="Oh D.-H."/>
            <person name="Park B.-J."/>
            <person name="Shuai W."/>
            <person name="Chelliah R."/>
        </authorList>
    </citation>
    <scope>NUCLEOTIDE SEQUENCE [LARGE SCALE GENOMIC DNA]</scope>
    <source>
        <strain evidence="2 3">ATCC 10792</strain>
        <plasmid evidence="2 3">poh2</plasmid>
    </source>
</reference>
<proteinExistence type="predicted"/>
<dbReference type="EMBL" id="CP021063">
    <property type="protein sequence ID" value="ARP61551.1"/>
    <property type="molecule type" value="Genomic_DNA"/>
</dbReference>
<geneLocation type="plasmid" evidence="2 3">
    <name>poh2</name>
</geneLocation>
<feature type="transmembrane region" description="Helical" evidence="1">
    <location>
        <begin position="36"/>
        <end position="57"/>
    </location>
</feature>
<keyword evidence="1" id="KW-0472">Membrane</keyword>
<sequence>MIESFRERKDRLKGEGKIELPLNIDSKKYLVGKISFWDLVIVSPALLISIVGMVIFYNQGSLTRDTALICLTPTITLTAFQLIKHPIRSNISFLQYRLIWKFKYQRRHKEFFYKKGDINMQQNDQDIRKELGIRDIFSSCYETNDNRFVKVIDVSAVNLSLMSSNERQKIFTSYKTFINELQFVNEIQISQVAQPVNLSKHLIHVDNITHGEKNPAKRMLTKSYKEYVEGIQKTRDMVARKRYVIIDQPIGNNREKSLNDIERKASLVTANLENMLTGHARLIAKPLNNEELLQLIYTCLDYDNAQSVGEFIIGRAHNSLDISLGSESAQKLINQLQKQVNENIN</sequence>
<name>A0A1W6WYE8_BACTU</name>
<accession>A0A1W6WYE8</accession>
<organism evidence="2 3">
    <name type="scientific">Bacillus thuringiensis</name>
    <dbReference type="NCBI Taxonomy" id="1428"/>
    <lineage>
        <taxon>Bacteria</taxon>
        <taxon>Bacillati</taxon>
        <taxon>Bacillota</taxon>
        <taxon>Bacilli</taxon>
        <taxon>Bacillales</taxon>
        <taxon>Bacillaceae</taxon>
        <taxon>Bacillus</taxon>
        <taxon>Bacillus cereus group</taxon>
    </lineage>
</organism>
<evidence type="ECO:0000256" key="1">
    <source>
        <dbReference type="SAM" id="Phobius"/>
    </source>
</evidence>
<evidence type="ECO:0000313" key="2">
    <source>
        <dbReference type="EMBL" id="ARP61551.1"/>
    </source>
</evidence>
<keyword evidence="1" id="KW-0812">Transmembrane</keyword>
<keyword evidence="2" id="KW-0614">Plasmid</keyword>
<gene>
    <name evidence="2" type="ORF">CAB88_31565</name>
</gene>
<dbReference type="GeneID" id="67470131"/>
<dbReference type="Proteomes" id="UP000194143">
    <property type="component" value="Plasmid poh2"/>
</dbReference>
<protein>
    <recommendedName>
        <fullName evidence="4">TrsD</fullName>
    </recommendedName>
</protein>
<evidence type="ECO:0000313" key="3">
    <source>
        <dbReference type="Proteomes" id="UP000194143"/>
    </source>
</evidence>
<keyword evidence="1" id="KW-1133">Transmembrane helix</keyword>
<dbReference type="AlphaFoldDB" id="A0A1W6WYE8"/>